<dbReference type="GO" id="GO:0008119">
    <property type="term" value="F:thiopurine S-methyltransferase activity"/>
    <property type="evidence" value="ECO:0007669"/>
    <property type="project" value="TreeGrafter"/>
</dbReference>
<evidence type="ECO:0000256" key="1">
    <source>
        <dbReference type="ARBA" id="ARBA00022603"/>
    </source>
</evidence>
<dbReference type="RefSeq" id="WP_047008212.1">
    <property type="nucleotide sequence ID" value="NZ_CAJDZE010000003.1"/>
</dbReference>
<keyword evidence="3" id="KW-0949">S-adenosyl-L-methionine</keyword>
<evidence type="ECO:0000313" key="4">
    <source>
        <dbReference type="EMBL" id="QRG85052.1"/>
    </source>
</evidence>
<dbReference type="InterPro" id="IPR029063">
    <property type="entry name" value="SAM-dependent_MTases_sf"/>
</dbReference>
<accession>A0AA92LVU2</accession>
<evidence type="ECO:0000313" key="5">
    <source>
        <dbReference type="Proteomes" id="UP000596337"/>
    </source>
</evidence>
<evidence type="ECO:0000256" key="2">
    <source>
        <dbReference type="ARBA" id="ARBA00022679"/>
    </source>
</evidence>
<name>A0AA92LVU2_9VIBR</name>
<dbReference type="SUPFAM" id="SSF53335">
    <property type="entry name" value="S-adenosyl-L-methionine-dependent methyltransferases"/>
    <property type="match status" value="1"/>
</dbReference>
<reference evidence="4 5" key="1">
    <citation type="submission" date="2021-01" db="EMBL/GenBank/DDBJ databases">
        <title>Characterization of a novel blaVMB-2- harboring plasmid in Vibrio diabolicus.</title>
        <authorList>
            <person name="Liu M."/>
        </authorList>
    </citation>
    <scope>NUCLEOTIDE SEQUENCE [LARGE SCALE GENOMIC DNA]</scope>
    <source>
        <strain evidence="4 5">SLV18</strain>
    </source>
</reference>
<dbReference type="PANTHER" id="PTHR10259:SF11">
    <property type="entry name" value="THIOPURINE S-METHYLTRANSFERASE"/>
    <property type="match status" value="1"/>
</dbReference>
<dbReference type="CDD" id="cd02440">
    <property type="entry name" value="AdoMet_MTases"/>
    <property type="match status" value="1"/>
</dbReference>
<dbReference type="AlphaFoldDB" id="A0AA92LVU2"/>
<keyword evidence="1 4" id="KW-0489">Methyltransferase</keyword>
<dbReference type="Pfam" id="PF05724">
    <property type="entry name" value="TPMT"/>
    <property type="match status" value="1"/>
</dbReference>
<evidence type="ECO:0000256" key="3">
    <source>
        <dbReference type="ARBA" id="ARBA00022691"/>
    </source>
</evidence>
<dbReference type="Proteomes" id="UP000596337">
    <property type="component" value="Chromosome 2"/>
</dbReference>
<dbReference type="PANTHER" id="PTHR10259">
    <property type="entry name" value="THIOPURINE S-METHYLTRANSFERASE"/>
    <property type="match status" value="1"/>
</dbReference>
<dbReference type="Gene3D" id="3.40.50.150">
    <property type="entry name" value="Vaccinia Virus protein VP39"/>
    <property type="match status" value="1"/>
</dbReference>
<dbReference type="InterPro" id="IPR008854">
    <property type="entry name" value="TPMT"/>
</dbReference>
<organism evidence="4 5">
    <name type="scientific">Vibrio diabolicus</name>
    <dbReference type="NCBI Taxonomy" id="50719"/>
    <lineage>
        <taxon>Bacteria</taxon>
        <taxon>Pseudomonadati</taxon>
        <taxon>Pseudomonadota</taxon>
        <taxon>Gammaproteobacteria</taxon>
        <taxon>Vibrionales</taxon>
        <taxon>Vibrionaceae</taxon>
        <taxon>Vibrio</taxon>
        <taxon>Vibrio diabolicus subgroup</taxon>
    </lineage>
</organism>
<gene>
    <name evidence="4" type="ORF">JOS67_23240</name>
</gene>
<protein>
    <submittedName>
        <fullName evidence="4">Methyltransferase domain-containing protein</fullName>
    </submittedName>
</protein>
<keyword evidence="2" id="KW-0808">Transferase</keyword>
<dbReference type="EMBL" id="CP069197">
    <property type="protein sequence ID" value="QRG85052.1"/>
    <property type="molecule type" value="Genomic_DNA"/>
</dbReference>
<proteinExistence type="predicted"/>
<sequence length="201" mass="22964">MKQAPTINQQFWDNLFTQGTMPWDAKTTPQELKAYLENALHSGQSVFIPGCGAAYELSSFIQYGHDVIAMDYSQQAVKMAQSMLGKHKDKVVLGDVFNADSTHSFDVIYERAFLAALPRDQWPDYFAMVDKLLPRDGLLIGYFVIDDDYHSRFPPFCLRSGELEGYLEPAFKLVESSVVANSVEVFKGRERWMVWQKSCRI</sequence>
<dbReference type="PROSITE" id="PS51585">
    <property type="entry name" value="SAM_MT_TPMT"/>
    <property type="match status" value="1"/>
</dbReference>
<dbReference type="GO" id="GO:0032259">
    <property type="term" value="P:methylation"/>
    <property type="evidence" value="ECO:0007669"/>
    <property type="project" value="UniProtKB-KW"/>
</dbReference>